<organism evidence="2 3">
    <name type="scientific">Halpernia frigidisoli</name>
    <dbReference type="NCBI Taxonomy" id="1125876"/>
    <lineage>
        <taxon>Bacteria</taxon>
        <taxon>Pseudomonadati</taxon>
        <taxon>Bacteroidota</taxon>
        <taxon>Flavobacteriia</taxon>
        <taxon>Flavobacteriales</taxon>
        <taxon>Weeksellaceae</taxon>
        <taxon>Chryseobacterium group</taxon>
        <taxon>Halpernia</taxon>
    </lineage>
</organism>
<gene>
    <name evidence="2" type="ORF">SAMN05443292_0245</name>
</gene>
<dbReference type="AlphaFoldDB" id="A0A1I3D4J0"/>
<keyword evidence="3" id="KW-1185">Reference proteome</keyword>
<keyword evidence="2" id="KW-0687">Ribonucleoprotein</keyword>
<evidence type="ECO:0000313" key="3">
    <source>
        <dbReference type="Proteomes" id="UP000198931"/>
    </source>
</evidence>
<name>A0A1I3D4J0_9FLAO</name>
<dbReference type="RefSeq" id="WP_090078353.1">
    <property type="nucleotide sequence ID" value="NZ_FOQT01000001.1"/>
</dbReference>
<dbReference type="GO" id="GO:0005840">
    <property type="term" value="C:ribosome"/>
    <property type="evidence" value="ECO:0007669"/>
    <property type="project" value="UniProtKB-KW"/>
</dbReference>
<feature type="domain" description="N-acetyltransferase" evidence="1">
    <location>
        <begin position="1"/>
        <end position="164"/>
    </location>
</feature>
<proteinExistence type="predicted"/>
<dbReference type="EMBL" id="FOQT01000001">
    <property type="protein sequence ID" value="SFH81421.1"/>
    <property type="molecule type" value="Genomic_DNA"/>
</dbReference>
<evidence type="ECO:0000313" key="2">
    <source>
        <dbReference type="EMBL" id="SFH81421.1"/>
    </source>
</evidence>
<dbReference type="PROSITE" id="PS51186">
    <property type="entry name" value="GNAT"/>
    <property type="match status" value="1"/>
</dbReference>
<dbReference type="GO" id="GO:0016747">
    <property type="term" value="F:acyltransferase activity, transferring groups other than amino-acyl groups"/>
    <property type="evidence" value="ECO:0007669"/>
    <property type="project" value="InterPro"/>
</dbReference>
<sequence length="164" mass="19147">MTIKKAEEKDIPLIKSLAEKSWRANYPGIISDEQIDYMLEIMYSEKALSKDFENKNYKYYLINSAENTAVGILGFETCYEKNTTKLHRIYLLKETKGKGFGKFAVEFLKSEIKKTDNSRIILNVNKENPAIKFYESQGFETYREGTFDIGNGFVMDDFLMEFKF</sequence>
<dbReference type="OrthoDB" id="9800604at2"/>
<evidence type="ECO:0000259" key="1">
    <source>
        <dbReference type="PROSITE" id="PS51186"/>
    </source>
</evidence>
<dbReference type="Pfam" id="PF00583">
    <property type="entry name" value="Acetyltransf_1"/>
    <property type="match status" value="1"/>
</dbReference>
<dbReference type="Gene3D" id="3.40.630.30">
    <property type="match status" value="1"/>
</dbReference>
<dbReference type="STRING" id="1125876.SAMN05443292_0245"/>
<dbReference type="SUPFAM" id="SSF55729">
    <property type="entry name" value="Acyl-CoA N-acyltransferases (Nat)"/>
    <property type="match status" value="1"/>
</dbReference>
<dbReference type="InterPro" id="IPR016181">
    <property type="entry name" value="Acyl_CoA_acyltransferase"/>
</dbReference>
<keyword evidence="2" id="KW-0689">Ribosomal protein</keyword>
<accession>A0A1I3D4J0</accession>
<reference evidence="2 3" key="1">
    <citation type="submission" date="2016-10" db="EMBL/GenBank/DDBJ databases">
        <authorList>
            <person name="de Groot N.N."/>
        </authorList>
    </citation>
    <scope>NUCLEOTIDE SEQUENCE [LARGE SCALE GENOMIC DNA]</scope>
    <source>
        <strain evidence="2 3">DSM 26000</strain>
    </source>
</reference>
<protein>
    <submittedName>
        <fullName evidence="2">Ribosomal protein S18 acetylase RimI</fullName>
    </submittedName>
</protein>
<dbReference type="Proteomes" id="UP000198931">
    <property type="component" value="Unassembled WGS sequence"/>
</dbReference>
<dbReference type="InterPro" id="IPR000182">
    <property type="entry name" value="GNAT_dom"/>
</dbReference>